<gene>
    <name evidence="1" type="ORF">QE364_001111</name>
</gene>
<evidence type="ECO:0000313" key="2">
    <source>
        <dbReference type="Proteomes" id="UP001261666"/>
    </source>
</evidence>
<comment type="caution">
    <text evidence="1">The sequence shown here is derived from an EMBL/GenBank/DDBJ whole genome shotgun (WGS) entry which is preliminary data.</text>
</comment>
<sequence>MSAVLRVLATVAGLVLVVASLPWLRGEDPAVTVLRVRFRQRGEDPGAVRALREQLDLAPDPVTGAARWLAAAARGDLGESWVSGQPVLERAQPAVAASATLAGCAIAVALALTTLALIGPVVRAARTGTATRPRLKVAAVTVAALPEVITGSLLVVALSVHLGLLPATGWHGWGSVVAPALALGVPAAGLLTRLLAGVLDQAVTEQWVTTWRANGVPTAPVARALARRVVGRGASQVAVVWVGMLGTAVAVEKVFSVPGVGSLAVRSALTQDVPVLQACLLAVVGLGLAGAGAALLLHRLLLVGATGRDDLGVTADASHGSPRVVVLVTVVLAALVLGGLPRDGGSSDLAARLAPPGVRHPLGADAVGHDLWGRVADATVRTVGLAVLVSVLALAVALLVGLAVRRLRVGAMDVLVTVPSTVVGMVVAAALGPGLLGACVAVAAVAWIPLAVHARGLVVEARGSGHVGAARRLGLGRARVGVVHLLPGVVGPLAQHALARLPLNAVAIAGLSFIGLGADPDAAELGAMLAEGLRYLEVAPWVVLVPGGVLLLLGVGAGAAGGVERRARRTTRLRRGAAASVGG</sequence>
<organism evidence="1 2">
    <name type="scientific">Nocardioides zeae</name>
    <dbReference type="NCBI Taxonomy" id="1457234"/>
    <lineage>
        <taxon>Bacteria</taxon>
        <taxon>Bacillati</taxon>
        <taxon>Actinomycetota</taxon>
        <taxon>Actinomycetes</taxon>
        <taxon>Propionibacteriales</taxon>
        <taxon>Nocardioidaceae</taxon>
        <taxon>Nocardioides</taxon>
    </lineage>
</organism>
<reference evidence="1" key="1">
    <citation type="submission" date="2023-08" db="EMBL/GenBank/DDBJ databases">
        <title>Functional and genomic diversity of the sorghum phyllosphere microbiome.</title>
        <authorList>
            <person name="Shade A."/>
        </authorList>
    </citation>
    <scope>NUCLEOTIDE SEQUENCE</scope>
    <source>
        <strain evidence="1">SORGH_AS_0885</strain>
    </source>
</reference>
<dbReference type="Proteomes" id="UP001261666">
    <property type="component" value="Unassembled WGS sequence"/>
</dbReference>
<accession>A0ACC6IFB9</accession>
<dbReference type="EMBL" id="JAVIZJ010000003">
    <property type="protein sequence ID" value="MDR6209411.1"/>
    <property type="molecule type" value="Genomic_DNA"/>
</dbReference>
<proteinExistence type="predicted"/>
<protein>
    <submittedName>
        <fullName evidence="1">Peptide/nickel transport system permease protein</fullName>
    </submittedName>
</protein>
<name>A0ACC6IFB9_9ACTN</name>
<evidence type="ECO:0000313" key="1">
    <source>
        <dbReference type="EMBL" id="MDR6209411.1"/>
    </source>
</evidence>
<keyword evidence="2" id="KW-1185">Reference proteome</keyword>